<organism evidence="2 3">
    <name type="scientific">Microlunatus phosphovorus (strain ATCC 700054 / DSM 10555 / JCM 9379 / NBRC 101784 / NCIMB 13414 / VKM Ac-1990 / NM-1)</name>
    <dbReference type="NCBI Taxonomy" id="1032480"/>
    <lineage>
        <taxon>Bacteria</taxon>
        <taxon>Bacillati</taxon>
        <taxon>Actinomycetota</taxon>
        <taxon>Actinomycetes</taxon>
        <taxon>Propionibacteriales</taxon>
        <taxon>Propionibacteriaceae</taxon>
        <taxon>Microlunatus</taxon>
    </lineage>
</organism>
<evidence type="ECO:0000313" key="3">
    <source>
        <dbReference type="Proteomes" id="UP000007947"/>
    </source>
</evidence>
<keyword evidence="3" id="KW-1185">Reference proteome</keyword>
<proteinExistence type="predicted"/>
<dbReference type="EMBL" id="AP012204">
    <property type="protein sequence ID" value="BAK34032.1"/>
    <property type="molecule type" value="Genomic_DNA"/>
</dbReference>
<evidence type="ECO:0000313" key="2">
    <source>
        <dbReference type="EMBL" id="BAK34032.1"/>
    </source>
</evidence>
<name>F5XMV9_MICPN</name>
<evidence type="ECO:0000256" key="1">
    <source>
        <dbReference type="SAM" id="MobiDB-lite"/>
    </source>
</evidence>
<dbReference type="KEGG" id="mph:MLP_10180"/>
<dbReference type="AlphaFoldDB" id="F5XMV9"/>
<accession>F5XMV9</accession>
<dbReference type="HOGENOM" id="CLU_1538331_0_0_11"/>
<reference evidence="2 3" key="1">
    <citation type="submission" date="2011-05" db="EMBL/GenBank/DDBJ databases">
        <title>Whole genome sequence of Microlunatus phosphovorus NM-1.</title>
        <authorList>
            <person name="Hosoyama A."/>
            <person name="Sasaki K."/>
            <person name="Harada T."/>
            <person name="Igarashi R."/>
            <person name="Kawakoshi A."/>
            <person name="Sasagawa M."/>
            <person name="Fukada J."/>
            <person name="Nakamura S."/>
            <person name="Katano Y."/>
            <person name="Hanada S."/>
            <person name="Kamagata Y."/>
            <person name="Nakamura N."/>
            <person name="Yamazaki S."/>
            <person name="Fujita N."/>
        </authorList>
    </citation>
    <scope>NUCLEOTIDE SEQUENCE [LARGE SCALE GENOMIC DNA]</scope>
    <source>
        <strain evidence="3">ATCC 700054 / DSM 10555 / JCM 9379 / NBRC 101784 / NCIMB 13414 / VKM Ac-1990 / NM-1</strain>
    </source>
</reference>
<feature type="region of interest" description="Disordered" evidence="1">
    <location>
        <begin position="149"/>
        <end position="174"/>
    </location>
</feature>
<gene>
    <name evidence="2" type="ordered locus">MLP_10180</name>
</gene>
<dbReference type="Proteomes" id="UP000007947">
    <property type="component" value="Chromosome"/>
</dbReference>
<dbReference type="STRING" id="1032480.MLP_10180"/>
<sequence length="174" mass="18741">MAIDTEIPTTVLVSKVLDRFGEAFGQGARPVDLDGWVRRTLREVVALCESENVGPGLTGDNGALAALLNQLSLPVRSPALAKRRKTLLRRVAEVIGGREGRVVLALAGTESADQLAAQLHRAGVDVVCLQDTGLSRLREHLDRHPEFRRQLTAAGRQPNQARTAPLTDADTPIS</sequence>
<protein>
    <submittedName>
        <fullName evidence="2">Uncharacterized protein</fullName>
    </submittedName>
</protein>